<sequence length="142" mass="16573">HDQSVLVKGDFLYFDGMSEADKVLMEINNIHGIKEYQDEDDAMFNDELLPMSYTELLHTGQSKRVLANKDLDTSVETSSSKVIDMDSYTLEDMEIILLVYTKKRKVNEMYFLLQKVYLNLKKEDITFKAYTKDLKNPDSHLM</sequence>
<comment type="caution">
    <text evidence="1">The sequence shown here is derived from an EMBL/GenBank/DDBJ whole genome shotgun (WGS) entry which is preliminary data.</text>
</comment>
<gene>
    <name evidence="1" type="ORF">GOP47_0020818</name>
</gene>
<dbReference type="AlphaFoldDB" id="A0A9D4Z6F9"/>
<name>A0A9D4Z6F9_ADICA</name>
<dbReference type="Proteomes" id="UP000886520">
    <property type="component" value="Chromosome 20"/>
</dbReference>
<accession>A0A9D4Z6F9</accession>
<organism evidence="1 2">
    <name type="scientific">Adiantum capillus-veneris</name>
    <name type="common">Maidenhair fern</name>
    <dbReference type="NCBI Taxonomy" id="13818"/>
    <lineage>
        <taxon>Eukaryota</taxon>
        <taxon>Viridiplantae</taxon>
        <taxon>Streptophyta</taxon>
        <taxon>Embryophyta</taxon>
        <taxon>Tracheophyta</taxon>
        <taxon>Polypodiopsida</taxon>
        <taxon>Polypodiidae</taxon>
        <taxon>Polypodiales</taxon>
        <taxon>Pteridineae</taxon>
        <taxon>Pteridaceae</taxon>
        <taxon>Vittarioideae</taxon>
        <taxon>Adiantum</taxon>
    </lineage>
</organism>
<evidence type="ECO:0000313" key="2">
    <source>
        <dbReference type="Proteomes" id="UP000886520"/>
    </source>
</evidence>
<evidence type="ECO:0000313" key="1">
    <source>
        <dbReference type="EMBL" id="KAI5064148.1"/>
    </source>
</evidence>
<protein>
    <submittedName>
        <fullName evidence="1">Uncharacterized protein</fullName>
    </submittedName>
</protein>
<keyword evidence="2" id="KW-1185">Reference proteome</keyword>
<proteinExistence type="predicted"/>
<reference evidence="1" key="1">
    <citation type="submission" date="2021-01" db="EMBL/GenBank/DDBJ databases">
        <title>Adiantum capillus-veneris genome.</title>
        <authorList>
            <person name="Fang Y."/>
            <person name="Liao Q."/>
        </authorList>
    </citation>
    <scope>NUCLEOTIDE SEQUENCE</scope>
    <source>
        <strain evidence="1">H3</strain>
        <tissue evidence="1">Leaf</tissue>
    </source>
</reference>
<dbReference type="EMBL" id="JABFUD020000020">
    <property type="protein sequence ID" value="KAI5064148.1"/>
    <property type="molecule type" value="Genomic_DNA"/>
</dbReference>
<feature type="non-terminal residue" evidence="1">
    <location>
        <position position="142"/>
    </location>
</feature>